<accession>A0AAN0NIY9</accession>
<protein>
    <submittedName>
        <fullName evidence="6">LysR family transcriptional regulator</fullName>
    </submittedName>
</protein>
<sequence>MDIRYNLNRLAYFVATVDAGTITAAATQLGISKAVVSKQLQILEQEIGTPLLLRNTRHLRPTDAGLAFFKDAKAALTQANNAYERVLDRDQKPKGRIRVTAPVDYGVSHVAPFVARFQQVYPDVTVDLFLNDMRVDLIEERYDVGFRIGWLKDSSNLARKLRDFEEVAVCTPRTRDKIGAISPRDLIDVPFVLSHALDGQAEWTFSKVDQTETITVNGVTQLNITLAMRAYLMESTAFSVLPDFMVEDDLAEGRLVQLLPDWSMRKGGIFTVTPPGQVRSNALKRFLEMGHTEVGQLR</sequence>
<evidence type="ECO:0000256" key="1">
    <source>
        <dbReference type="ARBA" id="ARBA00009437"/>
    </source>
</evidence>
<comment type="similarity">
    <text evidence="1">Belongs to the LysR transcriptional regulatory family.</text>
</comment>
<dbReference type="AlphaFoldDB" id="A0AAN0NIY9"/>
<dbReference type="PRINTS" id="PR00039">
    <property type="entry name" value="HTHLYSR"/>
</dbReference>
<dbReference type="SUPFAM" id="SSF53850">
    <property type="entry name" value="Periplasmic binding protein-like II"/>
    <property type="match status" value="1"/>
</dbReference>
<reference evidence="7" key="1">
    <citation type="submission" date="2024-04" db="EMBL/GenBank/DDBJ databases">
        <title>Phylogenomic analyses of a clade within the roseobacter group suggest taxonomic reassignments of species of the genera Aestuariivita, Citreicella, Loktanella, Nautella, Pelagibaca, Ruegeria, Thalassobius, Thiobacimonas and Tropicibacter, and the proposal o.</title>
        <authorList>
            <person name="Jeon C.O."/>
        </authorList>
    </citation>
    <scope>NUCLEOTIDE SEQUENCE [LARGE SCALE GENOMIC DNA]</scope>
    <source>
        <strain evidence="7">SS1-5</strain>
    </source>
</reference>
<feature type="domain" description="HTH lysR-type" evidence="5">
    <location>
        <begin position="5"/>
        <end position="62"/>
    </location>
</feature>
<evidence type="ECO:0000313" key="6">
    <source>
        <dbReference type="EMBL" id="WZU67681.1"/>
    </source>
</evidence>
<dbReference type="GO" id="GO:0006351">
    <property type="term" value="P:DNA-templated transcription"/>
    <property type="evidence" value="ECO:0007669"/>
    <property type="project" value="TreeGrafter"/>
</dbReference>
<dbReference type="PANTHER" id="PTHR30537:SF5">
    <property type="entry name" value="HTH-TYPE TRANSCRIPTIONAL ACTIVATOR TTDR-RELATED"/>
    <property type="match status" value="1"/>
</dbReference>
<dbReference type="Gene3D" id="1.10.10.10">
    <property type="entry name" value="Winged helix-like DNA-binding domain superfamily/Winged helix DNA-binding domain"/>
    <property type="match status" value="1"/>
</dbReference>
<dbReference type="GO" id="GO:0003700">
    <property type="term" value="F:DNA-binding transcription factor activity"/>
    <property type="evidence" value="ECO:0007669"/>
    <property type="project" value="InterPro"/>
</dbReference>
<reference evidence="6 7" key="2">
    <citation type="submission" date="2024-08" db="EMBL/GenBank/DDBJ databases">
        <title>Phylogenomic analyses of a clade within the roseobacter group suggest taxonomic reassignments of species of the genera Aestuariivita, Citreicella, Loktanella, Nautella, Pelagibaca, Ruegeria, Thalassobius, Thiobacimonas and Tropicibacter, and the proposal o.</title>
        <authorList>
            <person name="Jeon C.O."/>
        </authorList>
    </citation>
    <scope>NUCLEOTIDE SEQUENCE [LARGE SCALE GENOMIC DNA]</scope>
    <source>
        <strain evidence="6 7">SS1-5</strain>
    </source>
</reference>
<dbReference type="PROSITE" id="PS50931">
    <property type="entry name" value="HTH_LYSR"/>
    <property type="match status" value="1"/>
</dbReference>
<dbReference type="FunFam" id="1.10.10.10:FF:000001">
    <property type="entry name" value="LysR family transcriptional regulator"/>
    <property type="match status" value="1"/>
</dbReference>
<dbReference type="SUPFAM" id="SSF46785">
    <property type="entry name" value="Winged helix' DNA-binding domain"/>
    <property type="match status" value="1"/>
</dbReference>
<dbReference type="Gene3D" id="3.40.190.290">
    <property type="match status" value="1"/>
</dbReference>
<dbReference type="InterPro" id="IPR036388">
    <property type="entry name" value="WH-like_DNA-bd_sf"/>
</dbReference>
<dbReference type="RefSeq" id="WP_342076991.1">
    <property type="nucleotide sequence ID" value="NZ_CP151767.2"/>
</dbReference>
<dbReference type="InterPro" id="IPR000847">
    <property type="entry name" value="LysR_HTH_N"/>
</dbReference>
<dbReference type="InterPro" id="IPR058163">
    <property type="entry name" value="LysR-type_TF_proteobact-type"/>
</dbReference>
<keyword evidence="2" id="KW-0805">Transcription regulation</keyword>
<organism evidence="6 7">
    <name type="scientific">Yoonia rhodophyticola</name>
    <dbReference type="NCBI Taxonomy" id="3137370"/>
    <lineage>
        <taxon>Bacteria</taxon>
        <taxon>Pseudomonadati</taxon>
        <taxon>Pseudomonadota</taxon>
        <taxon>Alphaproteobacteria</taxon>
        <taxon>Rhodobacterales</taxon>
        <taxon>Paracoccaceae</taxon>
        <taxon>Yoonia</taxon>
    </lineage>
</organism>
<gene>
    <name evidence="6" type="ORF">AABB31_22685</name>
</gene>
<evidence type="ECO:0000256" key="2">
    <source>
        <dbReference type="ARBA" id="ARBA00023015"/>
    </source>
</evidence>
<dbReference type="InterPro" id="IPR036390">
    <property type="entry name" value="WH_DNA-bd_sf"/>
</dbReference>
<keyword evidence="4" id="KW-0804">Transcription</keyword>
<keyword evidence="7" id="KW-1185">Reference proteome</keyword>
<dbReference type="Pfam" id="PF00126">
    <property type="entry name" value="HTH_1"/>
    <property type="match status" value="1"/>
</dbReference>
<evidence type="ECO:0000259" key="5">
    <source>
        <dbReference type="PROSITE" id="PS50931"/>
    </source>
</evidence>
<dbReference type="EMBL" id="CP151767">
    <property type="protein sequence ID" value="WZU67681.1"/>
    <property type="molecule type" value="Genomic_DNA"/>
</dbReference>
<dbReference type="GO" id="GO:0043565">
    <property type="term" value="F:sequence-specific DNA binding"/>
    <property type="evidence" value="ECO:0007669"/>
    <property type="project" value="TreeGrafter"/>
</dbReference>
<evidence type="ECO:0000256" key="3">
    <source>
        <dbReference type="ARBA" id="ARBA00023125"/>
    </source>
</evidence>
<dbReference type="PANTHER" id="PTHR30537">
    <property type="entry name" value="HTH-TYPE TRANSCRIPTIONAL REGULATOR"/>
    <property type="match status" value="1"/>
</dbReference>
<evidence type="ECO:0000313" key="7">
    <source>
        <dbReference type="Proteomes" id="UP001470809"/>
    </source>
</evidence>
<dbReference type="Pfam" id="PF03466">
    <property type="entry name" value="LysR_substrate"/>
    <property type="match status" value="1"/>
</dbReference>
<dbReference type="CDD" id="cd08422">
    <property type="entry name" value="PBP2_CrgA_like"/>
    <property type="match status" value="1"/>
</dbReference>
<dbReference type="KEGG" id="yrh:AABB31_22685"/>
<name>A0AAN0NIY9_9RHOB</name>
<dbReference type="InterPro" id="IPR005119">
    <property type="entry name" value="LysR_subst-bd"/>
</dbReference>
<keyword evidence="3" id="KW-0238">DNA-binding</keyword>
<evidence type="ECO:0000256" key="4">
    <source>
        <dbReference type="ARBA" id="ARBA00023163"/>
    </source>
</evidence>
<dbReference type="Proteomes" id="UP001470809">
    <property type="component" value="Chromosome"/>
</dbReference>
<proteinExistence type="inferred from homology"/>